<dbReference type="InterPro" id="IPR027417">
    <property type="entry name" value="P-loop_NTPase"/>
</dbReference>
<dbReference type="InterPro" id="IPR051782">
    <property type="entry name" value="ABC_Transporter_VariousFunc"/>
</dbReference>
<dbReference type="SUPFAM" id="SSF52540">
    <property type="entry name" value="P-loop containing nucleoside triphosphate hydrolases"/>
    <property type="match status" value="1"/>
</dbReference>
<dbReference type="PANTHER" id="PTHR42939">
    <property type="entry name" value="ABC TRANSPORTER ATP-BINDING PROTEIN ALBC-RELATED"/>
    <property type="match status" value="1"/>
</dbReference>
<evidence type="ECO:0000256" key="2">
    <source>
        <dbReference type="ARBA" id="ARBA00022741"/>
    </source>
</evidence>
<keyword evidence="3 5" id="KW-0067">ATP-binding</keyword>
<evidence type="ECO:0000256" key="3">
    <source>
        <dbReference type="ARBA" id="ARBA00022840"/>
    </source>
</evidence>
<dbReference type="OrthoDB" id="9804819at2"/>
<dbReference type="Proteomes" id="UP000596145">
    <property type="component" value="Chromosome"/>
</dbReference>
<feature type="domain" description="ABC transporter" evidence="4">
    <location>
        <begin position="20"/>
        <end position="64"/>
    </location>
</feature>
<evidence type="ECO:0000259" key="4">
    <source>
        <dbReference type="Pfam" id="PF00005"/>
    </source>
</evidence>
<sequence>MNDGLQVTDLWKSYGSIDVLKGISLHIRPGEIYGFVGANGAGKSTTMRTVIGVTTADAGEVSWLALIQRTEDLHSAQAPDHVPHLCHAVYPGNFLRQGGYVVDAAVRLAAAPVHRQRPAPIRLRLHEPRPVQLIDAHHGHHHRHHRLLRSQDLQVRDPQQRLQDLLGQSPQWRHPRIMIYPLEHG</sequence>
<proteinExistence type="predicted"/>
<keyword evidence="2" id="KW-0547">Nucleotide-binding</keyword>
<protein>
    <submittedName>
        <fullName evidence="5">ATP-binding cassette domain-containing protein</fullName>
    </submittedName>
</protein>
<dbReference type="Gene3D" id="3.40.50.300">
    <property type="entry name" value="P-loop containing nucleotide triphosphate hydrolases"/>
    <property type="match status" value="1"/>
</dbReference>
<name>A0A7T4EGJ0_9CORY</name>
<dbReference type="GO" id="GO:0016887">
    <property type="term" value="F:ATP hydrolysis activity"/>
    <property type="evidence" value="ECO:0007669"/>
    <property type="project" value="InterPro"/>
</dbReference>
<dbReference type="EMBL" id="CP066007">
    <property type="protein sequence ID" value="QQB46974.1"/>
    <property type="molecule type" value="Genomic_DNA"/>
</dbReference>
<dbReference type="GO" id="GO:0005524">
    <property type="term" value="F:ATP binding"/>
    <property type="evidence" value="ECO:0007669"/>
    <property type="project" value="UniProtKB-KW"/>
</dbReference>
<reference evidence="5 6" key="1">
    <citation type="submission" date="2020-12" db="EMBL/GenBank/DDBJ databases">
        <title>FDA dAtabase for Regulatory Grade micrObial Sequences (FDA-ARGOS): Supporting development and validation of Infectious Disease Dx tests.</title>
        <authorList>
            <person name="Sproer C."/>
            <person name="Gronow S."/>
            <person name="Severitt S."/>
            <person name="Schroder I."/>
            <person name="Tallon L."/>
            <person name="Sadzewicz L."/>
            <person name="Zhao X."/>
            <person name="Boylan J."/>
            <person name="Ott S."/>
            <person name="Bowen H."/>
            <person name="Vavikolanu K."/>
            <person name="Mehta A."/>
            <person name="Aluvathingal J."/>
            <person name="Nadendla S."/>
            <person name="Lowell S."/>
            <person name="Myers T."/>
            <person name="Yan Y."/>
            <person name="Sichtig H."/>
        </authorList>
    </citation>
    <scope>NUCLEOTIDE SEQUENCE [LARGE SCALE GENOMIC DNA]</scope>
    <source>
        <strain evidence="5 6">FDAARGOS_1053</strain>
    </source>
</reference>
<keyword evidence="1" id="KW-0813">Transport</keyword>
<dbReference type="AlphaFoldDB" id="A0A7T4EGJ0"/>
<gene>
    <name evidence="5" type="ORF">I6I10_03390</name>
</gene>
<evidence type="ECO:0000313" key="5">
    <source>
        <dbReference type="EMBL" id="QQB46974.1"/>
    </source>
</evidence>
<organism evidence="5 6">
    <name type="scientific">Corynebacterium glucuronolyticum</name>
    <dbReference type="NCBI Taxonomy" id="39791"/>
    <lineage>
        <taxon>Bacteria</taxon>
        <taxon>Bacillati</taxon>
        <taxon>Actinomycetota</taxon>
        <taxon>Actinomycetes</taxon>
        <taxon>Mycobacteriales</taxon>
        <taxon>Corynebacteriaceae</taxon>
        <taxon>Corynebacterium</taxon>
    </lineage>
</organism>
<accession>A0A7T4EGJ0</accession>
<dbReference type="Pfam" id="PF00005">
    <property type="entry name" value="ABC_tran"/>
    <property type="match status" value="1"/>
</dbReference>
<dbReference type="InterPro" id="IPR003439">
    <property type="entry name" value="ABC_transporter-like_ATP-bd"/>
</dbReference>
<evidence type="ECO:0000256" key="1">
    <source>
        <dbReference type="ARBA" id="ARBA00022448"/>
    </source>
</evidence>
<evidence type="ECO:0000313" key="6">
    <source>
        <dbReference type="Proteomes" id="UP000596145"/>
    </source>
</evidence>
<dbReference type="PANTHER" id="PTHR42939:SF1">
    <property type="entry name" value="ABC TRANSPORTER ATP-BINDING PROTEIN ALBC-RELATED"/>
    <property type="match status" value="1"/>
</dbReference>